<organism evidence="2 3">
    <name type="scientific">Catenuloplanes niger</name>
    <dbReference type="NCBI Taxonomy" id="587534"/>
    <lineage>
        <taxon>Bacteria</taxon>
        <taxon>Bacillati</taxon>
        <taxon>Actinomycetota</taxon>
        <taxon>Actinomycetes</taxon>
        <taxon>Micromonosporales</taxon>
        <taxon>Micromonosporaceae</taxon>
        <taxon>Catenuloplanes</taxon>
    </lineage>
</organism>
<evidence type="ECO:0000313" key="2">
    <source>
        <dbReference type="EMBL" id="MDR7323384.1"/>
    </source>
</evidence>
<evidence type="ECO:0000256" key="1">
    <source>
        <dbReference type="SAM" id="MobiDB-lite"/>
    </source>
</evidence>
<dbReference type="AlphaFoldDB" id="A0AAE4CW28"/>
<evidence type="ECO:0000313" key="3">
    <source>
        <dbReference type="Proteomes" id="UP001183629"/>
    </source>
</evidence>
<comment type="caution">
    <text evidence="2">The sequence shown here is derived from an EMBL/GenBank/DDBJ whole genome shotgun (WGS) entry which is preliminary data.</text>
</comment>
<feature type="region of interest" description="Disordered" evidence="1">
    <location>
        <begin position="396"/>
        <end position="416"/>
    </location>
</feature>
<protein>
    <recommendedName>
        <fullName evidence="4">Portal protein</fullName>
    </recommendedName>
</protein>
<dbReference type="Pfam" id="PF06074">
    <property type="entry name" value="Portal_Mu"/>
    <property type="match status" value="1"/>
</dbReference>
<proteinExistence type="predicted"/>
<evidence type="ECO:0008006" key="4">
    <source>
        <dbReference type="Google" id="ProtNLM"/>
    </source>
</evidence>
<dbReference type="EMBL" id="JAVDYC010000001">
    <property type="protein sequence ID" value="MDR7323384.1"/>
    <property type="molecule type" value="Genomic_DNA"/>
</dbReference>
<gene>
    <name evidence="2" type="ORF">J2S44_003634</name>
</gene>
<sequence length="416" mass="45946">MTIPAAPVSEIGYANPHAGDWWTVLDEEPTPELRWPRSVEVYDAMRSQDAQVASVLRAVTLPVRRTPWRIDPAGARDEVVQLVADDLGLPIVGADGTRPPPARVRDRFSWPEHLRQALLMLPFGHAFFEQVYRITDDGRRARLRKLAPRMPRTIERIDVDHDGGLISITQFSAKAGQLQRPIPVSQLVAYVHDREGGNWFGRSLLRPAYKHWLIKDRLLRVDAQTIERNGMGIPVYEGADGESDLSAGLKMAKAWRAGDSSGAATPHGAKLRLAGVEGSLPNAQPSIRYHDEQIARAVLAHFLNLGTQTGSWALGTTFADFFTLSLQTLAQQVADVATSHIVEDLVDVNFGEDEPAPRVTFDEIGSRQAATAQALKMLFDAGAIFPDRTLEETLRQQYGLPPKDRPAPAPITSEDQ</sequence>
<keyword evidence="3" id="KW-1185">Reference proteome</keyword>
<dbReference type="RefSeq" id="WP_310415182.1">
    <property type="nucleotide sequence ID" value="NZ_JAVDYC010000001.1"/>
</dbReference>
<dbReference type="InterPro" id="IPR009279">
    <property type="entry name" value="Portal_Mu"/>
</dbReference>
<name>A0AAE4CW28_9ACTN</name>
<accession>A0AAE4CW28</accession>
<dbReference type="Proteomes" id="UP001183629">
    <property type="component" value="Unassembled WGS sequence"/>
</dbReference>
<reference evidence="2 3" key="1">
    <citation type="submission" date="2023-07" db="EMBL/GenBank/DDBJ databases">
        <title>Sequencing the genomes of 1000 actinobacteria strains.</title>
        <authorList>
            <person name="Klenk H.-P."/>
        </authorList>
    </citation>
    <scope>NUCLEOTIDE SEQUENCE [LARGE SCALE GENOMIC DNA]</scope>
    <source>
        <strain evidence="2 3">DSM 44711</strain>
    </source>
</reference>